<protein>
    <recommendedName>
        <fullName evidence="4">ASCH domain-containing protein</fullName>
    </recommendedName>
</protein>
<evidence type="ECO:0000313" key="2">
    <source>
        <dbReference type="EMBL" id="ADD46071.1"/>
    </source>
</evidence>
<dbReference type="HOGENOM" id="CLU_1626057_0_0_11"/>
<accession>D3Q5L1</accession>
<evidence type="ECO:0000313" key="3">
    <source>
        <dbReference type="Proteomes" id="UP000000844"/>
    </source>
</evidence>
<sequence length="163" mass="17793">MSINALFHPATPADIPAEVAQPKPGKESRKPVRTPELSIGHSSARAISAGTKTTAIVPLYRYPDVARLRSGDVLTFNVQARARRHRRSIDVTITDVCPHDFVGDIPACVEGHEASAINPDNPTWAHCLGYAANRGATPLSPRERSKLASRGWVVIDFTPVRRR</sequence>
<dbReference type="Proteomes" id="UP000000844">
    <property type="component" value="Chromosome"/>
</dbReference>
<dbReference type="EMBL" id="CP001778">
    <property type="protein sequence ID" value="ADD46071.1"/>
    <property type="molecule type" value="Genomic_DNA"/>
</dbReference>
<proteinExistence type="predicted"/>
<feature type="region of interest" description="Disordered" evidence="1">
    <location>
        <begin position="13"/>
        <end position="42"/>
    </location>
</feature>
<dbReference type="AlphaFoldDB" id="D3Q5L1"/>
<dbReference type="KEGG" id="sna:Snas_6456"/>
<name>D3Q5L1_STANL</name>
<evidence type="ECO:0000256" key="1">
    <source>
        <dbReference type="SAM" id="MobiDB-lite"/>
    </source>
</evidence>
<gene>
    <name evidence="2" type="ordered locus">Snas_6456</name>
</gene>
<organism evidence="2 3">
    <name type="scientific">Stackebrandtia nassauensis (strain DSM 44728 / CIP 108903 / NRRL B-16338 / NBRC 102104 / LLR-40K-21)</name>
    <dbReference type="NCBI Taxonomy" id="446470"/>
    <lineage>
        <taxon>Bacteria</taxon>
        <taxon>Bacillati</taxon>
        <taxon>Actinomycetota</taxon>
        <taxon>Actinomycetes</taxon>
        <taxon>Glycomycetales</taxon>
        <taxon>Glycomycetaceae</taxon>
        <taxon>Stackebrandtia</taxon>
    </lineage>
</organism>
<dbReference type="RefSeq" id="WP_013021642.1">
    <property type="nucleotide sequence ID" value="NC_013947.1"/>
</dbReference>
<evidence type="ECO:0008006" key="4">
    <source>
        <dbReference type="Google" id="ProtNLM"/>
    </source>
</evidence>
<reference evidence="2 3" key="1">
    <citation type="journal article" date="2009" name="Stand. Genomic Sci.">
        <title>Complete genome sequence of Stackebrandtia nassauensis type strain (LLR-40K-21).</title>
        <authorList>
            <person name="Munk C."/>
            <person name="Lapidus A."/>
            <person name="Copeland A."/>
            <person name="Jando M."/>
            <person name="Mayilraj S."/>
            <person name="Glavina Del Rio T."/>
            <person name="Nolan M."/>
            <person name="Chen F."/>
            <person name="Lucas S."/>
            <person name="Tice H."/>
            <person name="Cheng J.F."/>
            <person name="Han C."/>
            <person name="Detter J.C."/>
            <person name="Bruce D."/>
            <person name="Goodwin L."/>
            <person name="Chain P."/>
            <person name="Pitluck S."/>
            <person name="Goker M."/>
            <person name="Ovchinikova G."/>
            <person name="Pati A."/>
            <person name="Ivanova N."/>
            <person name="Mavromatis K."/>
            <person name="Chen A."/>
            <person name="Palaniappan K."/>
            <person name="Land M."/>
            <person name="Hauser L."/>
            <person name="Chang Y.J."/>
            <person name="Jeffries C.D."/>
            <person name="Bristow J."/>
            <person name="Eisen J.A."/>
            <person name="Markowitz V."/>
            <person name="Hugenholtz P."/>
            <person name="Kyrpides N.C."/>
            <person name="Klenk H.P."/>
        </authorList>
    </citation>
    <scope>NUCLEOTIDE SEQUENCE [LARGE SCALE GENOMIC DNA]</scope>
    <source>
        <strain evidence="3">DSM 44728 / CIP 108903 / NRRL B-16338 / NBRC 102104 / LLR-40K-21</strain>
    </source>
</reference>
<keyword evidence="3" id="KW-1185">Reference proteome</keyword>